<dbReference type="GO" id="GO:0000976">
    <property type="term" value="F:transcription cis-regulatory region binding"/>
    <property type="evidence" value="ECO:0007669"/>
    <property type="project" value="TreeGrafter"/>
</dbReference>
<accession>A0A4Q7NLZ5</accession>
<dbReference type="SUPFAM" id="SSF46785">
    <property type="entry name" value="Winged helix' DNA-binding domain"/>
    <property type="match status" value="1"/>
</dbReference>
<keyword evidence="2" id="KW-0805">Transcription regulation</keyword>
<reference evidence="7 8" key="1">
    <citation type="submission" date="2019-02" db="EMBL/GenBank/DDBJ databases">
        <title>Genomic Encyclopedia of Type Strains, Phase IV (KMG-IV): sequencing the most valuable type-strain genomes for metagenomic binning, comparative biology and taxonomic classification.</title>
        <authorList>
            <person name="Goeker M."/>
        </authorList>
    </citation>
    <scope>NUCLEOTIDE SEQUENCE [LARGE SCALE GENOMIC DNA]</scope>
    <source>
        <strain evidence="7 8">K24</strain>
    </source>
</reference>
<evidence type="ECO:0000259" key="6">
    <source>
        <dbReference type="PROSITE" id="PS50931"/>
    </source>
</evidence>
<comment type="similarity">
    <text evidence="1">Belongs to the LysR transcriptional regulatory family.</text>
</comment>
<dbReference type="Pfam" id="PF00126">
    <property type="entry name" value="HTH_1"/>
    <property type="match status" value="1"/>
</dbReference>
<comment type="caution">
    <text evidence="7">The sequence shown here is derived from an EMBL/GenBank/DDBJ whole genome shotgun (WGS) entry which is preliminary data.</text>
</comment>
<evidence type="ECO:0000256" key="5">
    <source>
        <dbReference type="SAM" id="MobiDB-lite"/>
    </source>
</evidence>
<dbReference type="FunFam" id="1.10.10.10:FF:000001">
    <property type="entry name" value="LysR family transcriptional regulator"/>
    <property type="match status" value="1"/>
</dbReference>
<evidence type="ECO:0000313" key="7">
    <source>
        <dbReference type="EMBL" id="RZS86191.1"/>
    </source>
</evidence>
<proteinExistence type="inferred from homology"/>
<name>A0A4Q7NLZ5_9BURK</name>
<protein>
    <submittedName>
        <fullName evidence="7">LysR family transcriptional regulator</fullName>
    </submittedName>
</protein>
<dbReference type="EMBL" id="SGXC01000001">
    <property type="protein sequence ID" value="RZS86191.1"/>
    <property type="molecule type" value="Genomic_DNA"/>
</dbReference>
<organism evidence="7 8">
    <name type="scientific">Pigmentiphaga kullae</name>
    <dbReference type="NCBI Taxonomy" id="151784"/>
    <lineage>
        <taxon>Bacteria</taxon>
        <taxon>Pseudomonadati</taxon>
        <taxon>Pseudomonadota</taxon>
        <taxon>Betaproteobacteria</taxon>
        <taxon>Burkholderiales</taxon>
        <taxon>Alcaligenaceae</taxon>
        <taxon>Pigmentiphaga</taxon>
    </lineage>
</organism>
<keyword evidence="8" id="KW-1185">Reference proteome</keyword>
<feature type="compositionally biased region" description="Low complexity" evidence="5">
    <location>
        <begin position="298"/>
        <end position="308"/>
    </location>
</feature>
<dbReference type="Gene3D" id="3.40.190.290">
    <property type="match status" value="1"/>
</dbReference>
<evidence type="ECO:0000256" key="4">
    <source>
        <dbReference type="ARBA" id="ARBA00023163"/>
    </source>
</evidence>
<dbReference type="PRINTS" id="PR00039">
    <property type="entry name" value="HTHLYSR"/>
</dbReference>
<evidence type="ECO:0000256" key="2">
    <source>
        <dbReference type="ARBA" id="ARBA00023015"/>
    </source>
</evidence>
<evidence type="ECO:0000256" key="1">
    <source>
        <dbReference type="ARBA" id="ARBA00009437"/>
    </source>
</evidence>
<evidence type="ECO:0000256" key="3">
    <source>
        <dbReference type="ARBA" id="ARBA00023125"/>
    </source>
</evidence>
<gene>
    <name evidence="7" type="ORF">EV675_2225</name>
</gene>
<dbReference type="Gene3D" id="1.10.10.10">
    <property type="entry name" value="Winged helix-like DNA-binding domain superfamily/Winged helix DNA-binding domain"/>
    <property type="match status" value="1"/>
</dbReference>
<dbReference type="OrthoDB" id="8715249at2"/>
<dbReference type="InterPro" id="IPR000847">
    <property type="entry name" value="LysR_HTH_N"/>
</dbReference>
<dbReference type="SUPFAM" id="SSF53850">
    <property type="entry name" value="Periplasmic binding protein-like II"/>
    <property type="match status" value="1"/>
</dbReference>
<feature type="domain" description="HTH lysR-type" evidence="6">
    <location>
        <begin position="1"/>
        <end position="58"/>
    </location>
</feature>
<feature type="region of interest" description="Disordered" evidence="5">
    <location>
        <begin position="298"/>
        <end position="317"/>
    </location>
</feature>
<keyword evidence="4" id="KW-0804">Transcription</keyword>
<dbReference type="InterPro" id="IPR005119">
    <property type="entry name" value="LysR_subst-bd"/>
</dbReference>
<dbReference type="Pfam" id="PF03466">
    <property type="entry name" value="LysR_substrate"/>
    <property type="match status" value="1"/>
</dbReference>
<dbReference type="InterPro" id="IPR036390">
    <property type="entry name" value="WH_DNA-bd_sf"/>
</dbReference>
<dbReference type="Proteomes" id="UP000292445">
    <property type="component" value="Unassembled WGS sequence"/>
</dbReference>
<dbReference type="InterPro" id="IPR036388">
    <property type="entry name" value="WH-like_DNA-bd_sf"/>
</dbReference>
<dbReference type="GO" id="GO:0003700">
    <property type="term" value="F:DNA-binding transcription factor activity"/>
    <property type="evidence" value="ECO:0007669"/>
    <property type="project" value="InterPro"/>
</dbReference>
<dbReference type="PANTHER" id="PTHR30126:SF2">
    <property type="entry name" value="HTH-TYPE TRANSCRIPTIONAL REGULATOR YJIE"/>
    <property type="match status" value="1"/>
</dbReference>
<sequence>MNLIWLEDFLVLAECGNFSRAAELRHMTQPAFSRRIRMLEEWLGVTLFDRATHPVTLTETGLWFRTTAQDMLARVERIPDEARRVAQASSATLRFAATHALSLTFLPDWLRGLESGLSLGPIQLVSDVAQQCEALMTQGRAQFFLCHAHEQAPARLDPSAYPSVKVGDDVLVPVCAPDRQGRPRFMLGGASGRRVPILAYSAESGLGRIVRAVHGAALARLRADVAVTAHLATVLQSMARSGRGVAWLPASLVGDELDQGKLMEAGEASWRIALDIRLYRRGEAEPAAAEAFWRAAGAGAPGPRASGGVRSPKASRS</sequence>
<dbReference type="PANTHER" id="PTHR30126">
    <property type="entry name" value="HTH-TYPE TRANSCRIPTIONAL REGULATOR"/>
    <property type="match status" value="1"/>
</dbReference>
<dbReference type="PROSITE" id="PS50931">
    <property type="entry name" value="HTH_LYSR"/>
    <property type="match status" value="1"/>
</dbReference>
<dbReference type="AlphaFoldDB" id="A0A4Q7NLZ5"/>
<evidence type="ECO:0000313" key="8">
    <source>
        <dbReference type="Proteomes" id="UP000292445"/>
    </source>
</evidence>
<keyword evidence="3" id="KW-0238">DNA-binding</keyword>
<dbReference type="RefSeq" id="WP_130357305.1">
    <property type="nucleotide sequence ID" value="NZ_SGXC01000001.1"/>
</dbReference>